<dbReference type="EMBL" id="VSSQ01000445">
    <property type="protein sequence ID" value="MPL94872.1"/>
    <property type="molecule type" value="Genomic_DNA"/>
</dbReference>
<accession>A0A644VWR1</accession>
<name>A0A644VWR1_9ZZZZ</name>
<feature type="compositionally biased region" description="Basic and acidic residues" evidence="1">
    <location>
        <begin position="12"/>
        <end position="21"/>
    </location>
</feature>
<sequence length="256" mass="26806">MHVGQHPRGRARPRDPFERKGKVGMGRVRRAAQRVKHPAVEPLEVAPGRLGDGADVGQIGQPADAEAERVDIAMLDPERGEADRPAGAVDLEQAVDRAQLADRVIVAVGRLHEGIAEAVDQRLLGVAVGPDRQAAAHVEGDLAQVIEPVHVIGMAVGVDHGVKLAHARAQQLRAHVGRGVDQHPGDARGRHPLDQHRAARAAVLRIVGVALAPDPADARHAAGGAAAEDGETHAGHRAALVKRRSKLAEVAAAKAA</sequence>
<protein>
    <submittedName>
        <fullName evidence="2">Uncharacterized protein</fullName>
    </submittedName>
</protein>
<organism evidence="2">
    <name type="scientific">bioreactor metagenome</name>
    <dbReference type="NCBI Taxonomy" id="1076179"/>
    <lineage>
        <taxon>unclassified sequences</taxon>
        <taxon>metagenomes</taxon>
        <taxon>ecological metagenomes</taxon>
    </lineage>
</organism>
<feature type="compositionally biased region" description="Basic residues" evidence="1">
    <location>
        <begin position="1"/>
        <end position="11"/>
    </location>
</feature>
<gene>
    <name evidence="2" type="ORF">SDC9_41031</name>
</gene>
<proteinExistence type="predicted"/>
<feature type="region of interest" description="Disordered" evidence="1">
    <location>
        <begin position="1"/>
        <end position="40"/>
    </location>
</feature>
<feature type="compositionally biased region" description="Basic residues" evidence="1">
    <location>
        <begin position="27"/>
        <end position="37"/>
    </location>
</feature>
<evidence type="ECO:0000313" key="2">
    <source>
        <dbReference type="EMBL" id="MPL94872.1"/>
    </source>
</evidence>
<evidence type="ECO:0000256" key="1">
    <source>
        <dbReference type="SAM" id="MobiDB-lite"/>
    </source>
</evidence>
<reference evidence="2" key="1">
    <citation type="submission" date="2019-08" db="EMBL/GenBank/DDBJ databases">
        <authorList>
            <person name="Kucharzyk K."/>
            <person name="Murdoch R.W."/>
            <person name="Higgins S."/>
            <person name="Loffler F."/>
        </authorList>
    </citation>
    <scope>NUCLEOTIDE SEQUENCE</scope>
</reference>
<dbReference type="AlphaFoldDB" id="A0A644VWR1"/>
<comment type="caution">
    <text evidence="2">The sequence shown here is derived from an EMBL/GenBank/DDBJ whole genome shotgun (WGS) entry which is preliminary data.</text>
</comment>